<sequence length="103" mass="11562">MSKEDVDNRSVPKEFADQMADLYLSLVPEQFGFEAQNTPDGDVVSKGKERVRADLPEEFTGKLPMNEAAEMIDLDLSFLFKQFGFETRDSPDADAPDADLNKK</sequence>
<name>A0A1E7FJN3_9STRA</name>
<keyword evidence="2" id="KW-1185">Reference proteome</keyword>
<evidence type="ECO:0000313" key="1">
    <source>
        <dbReference type="EMBL" id="OEU18368.1"/>
    </source>
</evidence>
<protein>
    <submittedName>
        <fullName evidence="1">Uncharacterized protein</fullName>
    </submittedName>
</protein>
<dbReference type="KEGG" id="fcy:FRACYDRAFT_268281"/>
<accession>A0A1E7FJN3</accession>
<reference evidence="1 2" key="1">
    <citation type="submission" date="2016-09" db="EMBL/GenBank/DDBJ databases">
        <title>Extensive genetic diversity and differential bi-allelic expression allows diatom success in the polar Southern Ocean.</title>
        <authorList>
            <consortium name="DOE Joint Genome Institute"/>
            <person name="Mock T."/>
            <person name="Otillar R.P."/>
            <person name="Strauss J."/>
            <person name="Dupont C."/>
            <person name="Frickenhaus S."/>
            <person name="Maumus F."/>
            <person name="Mcmullan M."/>
            <person name="Sanges R."/>
            <person name="Schmutz J."/>
            <person name="Toseland A."/>
            <person name="Valas R."/>
            <person name="Veluchamy A."/>
            <person name="Ward B.J."/>
            <person name="Allen A."/>
            <person name="Barry K."/>
            <person name="Falciatore A."/>
            <person name="Ferrante M."/>
            <person name="Fortunato A.E."/>
            <person name="Gloeckner G."/>
            <person name="Gruber A."/>
            <person name="Hipkin R."/>
            <person name="Janech M."/>
            <person name="Kroth P."/>
            <person name="Leese F."/>
            <person name="Lindquist E."/>
            <person name="Lyon B.R."/>
            <person name="Martin J."/>
            <person name="Mayer C."/>
            <person name="Parker M."/>
            <person name="Quesneville H."/>
            <person name="Raymond J."/>
            <person name="Uhlig C."/>
            <person name="Valentin K.U."/>
            <person name="Worden A.Z."/>
            <person name="Armbrust E.V."/>
            <person name="Bowler C."/>
            <person name="Green B."/>
            <person name="Moulton V."/>
            <person name="Van Oosterhout C."/>
            <person name="Grigoriev I."/>
        </authorList>
    </citation>
    <scope>NUCLEOTIDE SEQUENCE [LARGE SCALE GENOMIC DNA]</scope>
    <source>
        <strain evidence="1 2">CCMP1102</strain>
    </source>
</reference>
<dbReference type="EMBL" id="KV784356">
    <property type="protein sequence ID" value="OEU18368.1"/>
    <property type="molecule type" value="Genomic_DNA"/>
</dbReference>
<gene>
    <name evidence="1" type="ORF">FRACYDRAFT_268281</name>
</gene>
<dbReference type="AlphaFoldDB" id="A0A1E7FJN3"/>
<dbReference type="Proteomes" id="UP000095751">
    <property type="component" value="Unassembled WGS sequence"/>
</dbReference>
<proteinExistence type="predicted"/>
<evidence type="ECO:0000313" key="2">
    <source>
        <dbReference type="Proteomes" id="UP000095751"/>
    </source>
</evidence>
<dbReference type="InParanoid" id="A0A1E7FJN3"/>
<organism evidence="1 2">
    <name type="scientific">Fragilariopsis cylindrus CCMP1102</name>
    <dbReference type="NCBI Taxonomy" id="635003"/>
    <lineage>
        <taxon>Eukaryota</taxon>
        <taxon>Sar</taxon>
        <taxon>Stramenopiles</taxon>
        <taxon>Ochrophyta</taxon>
        <taxon>Bacillariophyta</taxon>
        <taxon>Bacillariophyceae</taxon>
        <taxon>Bacillariophycidae</taxon>
        <taxon>Bacillariales</taxon>
        <taxon>Bacillariaceae</taxon>
        <taxon>Fragilariopsis</taxon>
    </lineage>
</organism>